<reference evidence="18" key="2">
    <citation type="submission" date="2021-11" db="EMBL/GenBank/DDBJ databases">
        <authorList>
            <person name="Li G."/>
            <person name="Jia Q."/>
            <person name="Yang F."/>
            <person name="Zhang C."/>
            <person name="Singh A."/>
            <person name="Lorenz A.J."/>
            <person name="Jackson-Ziems T."/>
            <person name="Vidaver A."/>
            <person name="Alfano J.R."/>
        </authorList>
    </citation>
    <scope>NUCLEOTIDE SEQUENCE</scope>
    <source>
        <strain evidence="18">CNK-2</strain>
    </source>
</reference>
<dbReference type="EC" id="4.2.1.11" evidence="3 11"/>
<dbReference type="SFLD" id="SFLDS00001">
    <property type="entry name" value="Enolase"/>
    <property type="match status" value="1"/>
</dbReference>
<dbReference type="Proteomes" id="UP000265361">
    <property type="component" value="Unassembled WGS sequence"/>
</dbReference>
<comment type="function">
    <text evidence="11">Catalyzes the reversible conversion of 2-phosphoglycerate (2-PG) into phosphoenolpyruvate (PEP). It is essential for the degradation of carbohydrates via glycolysis.</text>
</comment>
<keyword evidence="20" id="KW-1185">Reference proteome</keyword>
<feature type="binding site" evidence="13">
    <location>
        <position position="155"/>
    </location>
    <ligand>
        <name>substrate</name>
    </ligand>
</feature>
<dbReference type="RefSeq" id="WP_015490900.1">
    <property type="nucleotide sequence ID" value="NZ_CP033721.2"/>
</dbReference>
<evidence type="ECO:0000313" key="18">
    <source>
        <dbReference type="EMBL" id="UQB04402.1"/>
    </source>
</evidence>
<dbReference type="FunFam" id="3.30.390.10:FF:000001">
    <property type="entry name" value="Enolase"/>
    <property type="match status" value="1"/>
</dbReference>
<evidence type="ECO:0000256" key="1">
    <source>
        <dbReference type="ARBA" id="ARBA00005031"/>
    </source>
</evidence>
<dbReference type="Proteomes" id="UP001056208">
    <property type="component" value="Chromosome"/>
</dbReference>
<dbReference type="FunFam" id="3.20.20.120:FF:000001">
    <property type="entry name" value="Enolase"/>
    <property type="match status" value="1"/>
</dbReference>
<dbReference type="InterPro" id="IPR036849">
    <property type="entry name" value="Enolase-like_C_sf"/>
</dbReference>
<dbReference type="CDD" id="cd03313">
    <property type="entry name" value="enolase"/>
    <property type="match status" value="1"/>
</dbReference>
<feature type="binding site" evidence="13">
    <location>
        <position position="386"/>
    </location>
    <ligand>
        <name>substrate</name>
    </ligand>
</feature>
<dbReference type="NCBIfam" id="TIGR01060">
    <property type="entry name" value="eno"/>
    <property type="match status" value="1"/>
</dbReference>
<dbReference type="SMART" id="SM01192">
    <property type="entry name" value="Enolase_C"/>
    <property type="match status" value="1"/>
</dbReference>
<name>A0A399PP34_9MICO</name>
<evidence type="ECO:0000259" key="16">
    <source>
        <dbReference type="SMART" id="SM01193"/>
    </source>
</evidence>
<evidence type="ECO:0000256" key="14">
    <source>
        <dbReference type="PIRSR" id="PIRSR001400-3"/>
    </source>
</evidence>
<accession>A0A399PP34</accession>
<dbReference type="InterPro" id="IPR000941">
    <property type="entry name" value="Enolase"/>
</dbReference>
<evidence type="ECO:0000259" key="15">
    <source>
        <dbReference type="SMART" id="SM01192"/>
    </source>
</evidence>
<dbReference type="PANTHER" id="PTHR11902:SF1">
    <property type="entry name" value="ENOLASE"/>
    <property type="match status" value="1"/>
</dbReference>
<feature type="binding site" evidence="11">
    <location>
        <position position="364"/>
    </location>
    <ligand>
        <name>(2R)-2-phosphoglycerate</name>
        <dbReference type="ChEBI" id="CHEBI:58289"/>
    </ligand>
</feature>
<dbReference type="GO" id="GO:0009986">
    <property type="term" value="C:cell surface"/>
    <property type="evidence" value="ECO:0007669"/>
    <property type="project" value="UniProtKB-SubCell"/>
</dbReference>
<comment type="subcellular location">
    <subcellularLocation>
        <location evidence="11">Cytoplasm</location>
    </subcellularLocation>
    <subcellularLocation>
        <location evidence="11">Secreted</location>
    </subcellularLocation>
    <subcellularLocation>
        <location evidence="11">Cell surface</location>
    </subcellularLocation>
    <text evidence="11">Fractions of enolase are present in both the cytoplasm and on the cell surface.</text>
</comment>
<gene>
    <name evidence="11 18" type="primary">eno</name>
    <name evidence="17" type="ORF">DZF97_11545</name>
    <name evidence="18" type="ORF">LIV34_002231</name>
</gene>
<comment type="cofactor">
    <cofactor evidence="14">
        <name>Mg(2+)</name>
        <dbReference type="ChEBI" id="CHEBI:18420"/>
    </cofactor>
    <text evidence="14">Mg(2+) is required for catalysis and for stabilizing the dimer.</text>
</comment>
<keyword evidence="10 11" id="KW-0456">Lyase</keyword>
<feature type="binding site" evidence="11">
    <location>
        <position position="335"/>
    </location>
    <ligand>
        <name>(2R)-2-phosphoglycerate</name>
        <dbReference type="ChEBI" id="CHEBI:58289"/>
    </ligand>
</feature>
<dbReference type="PROSITE" id="PS00164">
    <property type="entry name" value="ENOLASE"/>
    <property type="match status" value="1"/>
</dbReference>
<evidence type="ECO:0000256" key="10">
    <source>
        <dbReference type="ARBA" id="ARBA00023239"/>
    </source>
</evidence>
<comment type="similarity">
    <text evidence="2 11">Belongs to the enolase family.</text>
</comment>
<evidence type="ECO:0000256" key="2">
    <source>
        <dbReference type="ARBA" id="ARBA00009604"/>
    </source>
</evidence>
<feature type="binding site" evidence="11">
    <location>
        <position position="365"/>
    </location>
    <ligand>
        <name>(2R)-2-phosphoglycerate</name>
        <dbReference type="ChEBI" id="CHEBI:58289"/>
    </ligand>
</feature>
<dbReference type="HAMAP" id="MF_00318">
    <property type="entry name" value="Enolase"/>
    <property type="match status" value="1"/>
</dbReference>
<comment type="pathway">
    <text evidence="1 11">Carbohydrate degradation; glycolysis; pyruvate from D-glyceraldehyde 3-phosphate: step 4/5.</text>
</comment>
<feature type="binding site" evidence="11">
    <location>
        <position position="386"/>
    </location>
    <ligand>
        <name>(2R)-2-phosphoglycerate</name>
        <dbReference type="ChEBI" id="CHEBI:58289"/>
    </ligand>
</feature>
<feature type="domain" description="Enolase C-terminal TIM barrel" evidence="15">
    <location>
        <begin position="139"/>
        <end position="423"/>
    </location>
</feature>
<feature type="binding site" evidence="11 14">
    <location>
        <position position="310"/>
    </location>
    <ligand>
        <name>Mg(2+)</name>
        <dbReference type="ChEBI" id="CHEBI:18420"/>
    </ligand>
</feature>
<evidence type="ECO:0000256" key="3">
    <source>
        <dbReference type="ARBA" id="ARBA00012058"/>
    </source>
</evidence>
<evidence type="ECO:0000256" key="6">
    <source>
        <dbReference type="ARBA" id="ARBA00022525"/>
    </source>
</evidence>
<dbReference type="InterPro" id="IPR020810">
    <property type="entry name" value="Enolase_C"/>
</dbReference>
<evidence type="ECO:0000313" key="20">
    <source>
        <dbReference type="Proteomes" id="UP001056208"/>
    </source>
</evidence>
<dbReference type="GO" id="GO:0004634">
    <property type="term" value="F:phosphopyruvate hydratase activity"/>
    <property type="evidence" value="ECO:0007669"/>
    <property type="project" value="UniProtKB-UniRule"/>
</dbReference>
<feature type="binding site" evidence="13">
    <location>
        <position position="310"/>
    </location>
    <ligand>
        <name>substrate</name>
    </ligand>
</feature>
<feature type="binding site" evidence="13">
    <location>
        <position position="164"/>
    </location>
    <ligand>
        <name>substrate</name>
    </ligand>
</feature>
<dbReference type="SFLD" id="SFLDG00178">
    <property type="entry name" value="enolase"/>
    <property type="match status" value="1"/>
</dbReference>
<feature type="active site" description="Proton donor" evidence="11 12">
    <location>
        <position position="205"/>
    </location>
</feature>
<evidence type="ECO:0000256" key="8">
    <source>
        <dbReference type="ARBA" id="ARBA00022842"/>
    </source>
</evidence>
<evidence type="ECO:0000256" key="13">
    <source>
        <dbReference type="PIRSR" id="PIRSR001400-2"/>
    </source>
</evidence>
<evidence type="ECO:0000256" key="9">
    <source>
        <dbReference type="ARBA" id="ARBA00023152"/>
    </source>
</evidence>
<dbReference type="PANTHER" id="PTHR11902">
    <property type="entry name" value="ENOLASE"/>
    <property type="match status" value="1"/>
</dbReference>
<keyword evidence="8 11" id="KW-0460">Magnesium</keyword>
<feature type="active site" description="Proton acceptor" evidence="11 12">
    <location>
        <position position="335"/>
    </location>
</feature>
<dbReference type="InterPro" id="IPR020811">
    <property type="entry name" value="Enolase_N"/>
</dbReference>
<keyword evidence="5 11" id="KW-0963">Cytoplasm</keyword>
<evidence type="ECO:0000256" key="5">
    <source>
        <dbReference type="ARBA" id="ARBA00022490"/>
    </source>
</evidence>
<dbReference type="PIRSF" id="PIRSF001400">
    <property type="entry name" value="Enolase"/>
    <property type="match status" value="1"/>
</dbReference>
<feature type="domain" description="Enolase N-terminal" evidence="16">
    <location>
        <begin position="4"/>
        <end position="134"/>
    </location>
</feature>
<dbReference type="InterPro" id="IPR020809">
    <property type="entry name" value="Enolase_CS"/>
</dbReference>
<dbReference type="EMBL" id="QWED01000383">
    <property type="protein sequence ID" value="RIJ07905.1"/>
    <property type="molecule type" value="Genomic_DNA"/>
</dbReference>
<feature type="binding site" evidence="11">
    <location>
        <position position="163"/>
    </location>
    <ligand>
        <name>(2R)-2-phosphoglycerate</name>
        <dbReference type="ChEBI" id="CHEBI:58289"/>
    </ligand>
</feature>
<dbReference type="GeneID" id="92984005"/>
<dbReference type="GO" id="GO:0005576">
    <property type="term" value="C:extracellular region"/>
    <property type="evidence" value="ECO:0007669"/>
    <property type="project" value="UniProtKB-SubCell"/>
</dbReference>
<dbReference type="EMBL" id="CP086345">
    <property type="protein sequence ID" value="UQB04402.1"/>
    <property type="molecule type" value="Genomic_DNA"/>
</dbReference>
<dbReference type="Pfam" id="PF00113">
    <property type="entry name" value="Enolase_C"/>
    <property type="match status" value="1"/>
</dbReference>
<protein>
    <recommendedName>
        <fullName evidence="4 11">Enolase</fullName>
        <ecNumber evidence="3 11">4.2.1.11</ecNumber>
    </recommendedName>
    <alternativeName>
        <fullName evidence="11">2-phospho-D-glycerate hydro-lyase</fullName>
    </alternativeName>
    <alternativeName>
        <fullName evidence="11">2-phosphoglycerate dehydratase</fullName>
    </alternativeName>
</protein>
<organism evidence="17 19">
    <name type="scientific">Clavibacter nebraskensis</name>
    <dbReference type="NCBI Taxonomy" id="31963"/>
    <lineage>
        <taxon>Bacteria</taxon>
        <taxon>Bacillati</taxon>
        <taxon>Actinomycetota</taxon>
        <taxon>Actinomycetes</taxon>
        <taxon>Micrococcales</taxon>
        <taxon>Microbacteriaceae</taxon>
        <taxon>Clavibacter</taxon>
    </lineage>
</organism>
<dbReference type="GO" id="GO:0000015">
    <property type="term" value="C:phosphopyruvate hydratase complex"/>
    <property type="evidence" value="ECO:0007669"/>
    <property type="project" value="InterPro"/>
</dbReference>
<evidence type="ECO:0000256" key="7">
    <source>
        <dbReference type="ARBA" id="ARBA00022723"/>
    </source>
</evidence>
<dbReference type="SUPFAM" id="SSF54826">
    <property type="entry name" value="Enolase N-terminal domain-like"/>
    <property type="match status" value="1"/>
</dbReference>
<evidence type="ECO:0000256" key="4">
    <source>
        <dbReference type="ARBA" id="ARBA00017068"/>
    </source>
</evidence>
<feature type="binding site" evidence="11 14">
    <location>
        <position position="283"/>
    </location>
    <ligand>
        <name>Mg(2+)</name>
        <dbReference type="ChEBI" id="CHEBI:18420"/>
    </ligand>
</feature>
<feature type="binding site" evidence="13">
    <location>
        <begin position="362"/>
        <end position="365"/>
    </location>
    <ligand>
        <name>substrate</name>
    </ligand>
</feature>
<dbReference type="SUPFAM" id="SSF51604">
    <property type="entry name" value="Enolase C-terminal domain-like"/>
    <property type="match status" value="1"/>
</dbReference>
<dbReference type="InterPro" id="IPR029017">
    <property type="entry name" value="Enolase-like_N"/>
</dbReference>
<comment type="cofactor">
    <cofactor evidence="11">
        <name>Mg(2+)</name>
        <dbReference type="ChEBI" id="CHEBI:18420"/>
    </cofactor>
    <text evidence="11">Binds a second Mg(2+) ion via substrate during catalysis.</text>
</comment>
<keyword evidence="9 11" id="KW-0324">Glycolysis</keyword>
<dbReference type="UniPathway" id="UPA00109">
    <property type="reaction ID" value="UER00187"/>
</dbReference>
<dbReference type="GO" id="GO:0000287">
    <property type="term" value="F:magnesium ion binding"/>
    <property type="evidence" value="ECO:0007669"/>
    <property type="project" value="UniProtKB-UniRule"/>
</dbReference>
<dbReference type="Gene3D" id="3.20.20.120">
    <property type="entry name" value="Enolase-like C-terminal domain"/>
    <property type="match status" value="1"/>
</dbReference>
<dbReference type="PRINTS" id="PR00148">
    <property type="entry name" value="ENOLASE"/>
</dbReference>
<evidence type="ECO:0000256" key="11">
    <source>
        <dbReference type="HAMAP-Rule" id="MF_00318"/>
    </source>
</evidence>
<dbReference type="GO" id="GO:0006096">
    <property type="term" value="P:glycolytic process"/>
    <property type="evidence" value="ECO:0007669"/>
    <property type="project" value="UniProtKB-UniRule"/>
</dbReference>
<feature type="binding site" evidence="11 14">
    <location>
        <position position="242"/>
    </location>
    <ligand>
        <name>Mg(2+)</name>
        <dbReference type="ChEBI" id="CHEBI:18420"/>
    </ligand>
</feature>
<keyword evidence="7 11" id="KW-0479">Metal-binding</keyword>
<comment type="catalytic activity">
    <reaction evidence="11">
        <text>(2R)-2-phosphoglycerate = phosphoenolpyruvate + H2O</text>
        <dbReference type="Rhea" id="RHEA:10164"/>
        <dbReference type="ChEBI" id="CHEBI:15377"/>
        <dbReference type="ChEBI" id="CHEBI:58289"/>
        <dbReference type="ChEBI" id="CHEBI:58702"/>
        <dbReference type="EC" id="4.2.1.11"/>
    </reaction>
</comment>
<feature type="binding site" evidence="13">
    <location>
        <position position="283"/>
    </location>
    <ligand>
        <name>substrate</name>
    </ligand>
</feature>
<reference evidence="17 19" key="1">
    <citation type="submission" date="2018-08" db="EMBL/GenBank/DDBJ databases">
        <title>Genome Sequence of Clavibacter michiganensis Subspecies type strains, and the Atypical Peach-Colored Strains Isolated from Tomato.</title>
        <authorList>
            <person name="Osdaghi E."/>
            <person name="Portier P."/>
            <person name="Briand M."/>
            <person name="Jacques M.-A."/>
        </authorList>
    </citation>
    <scope>NUCLEOTIDE SEQUENCE [LARGE SCALE GENOMIC DNA]</scope>
    <source>
        <strain evidence="17 19">CFBP 7577</strain>
    </source>
</reference>
<keyword evidence="6 11" id="KW-0964">Secreted</keyword>
<sequence length="426" mass="44929">MAAIEAVNAREILDSRGNPTVEVEVLLEDGTFTRAAVPSGASTGAFEAYELRDGDAGRYLGKGVQKAVAAVVDEIGPAIQDLDAADQRIIDATMIELDGTENKSRLGANALLGVSLAVAKAAADSAELPLYRYLGGPNAHTLPVPMLNVINGGSHADTNVDIQEFMLLPVGASTFSEGLRWGVETYHALKSLLKKKGLSTGLGDEGGFAPNLDSNRAALDLLMEAIDSAGFTAGKQIALGLDVASSEFYSDGAYTFEGQKVDAAHMTAYFSDLVASYPLITIEDPLDEDDWAGYDHFTAELGSKVQIVGDDLFVTNPKRLADGITRGVANSILVKVNQIGTLTETLDAVSLAQRSGYTTVLSHRSGETEDTTIADLAVALDAGQIKTGAPARSERVAKYNQLLRIEQDLGAAAVYAGRSAFPRFQA</sequence>
<dbReference type="SMART" id="SM01193">
    <property type="entry name" value="Enolase_N"/>
    <property type="match status" value="1"/>
</dbReference>
<evidence type="ECO:0000313" key="19">
    <source>
        <dbReference type="Proteomes" id="UP000265361"/>
    </source>
</evidence>
<dbReference type="Pfam" id="PF03952">
    <property type="entry name" value="Enolase_N"/>
    <property type="match status" value="1"/>
</dbReference>
<proteinExistence type="inferred from homology"/>
<dbReference type="SFLD" id="SFLDF00002">
    <property type="entry name" value="enolase"/>
    <property type="match status" value="1"/>
</dbReference>
<dbReference type="Gene3D" id="3.30.390.10">
    <property type="entry name" value="Enolase-like, N-terminal domain"/>
    <property type="match status" value="1"/>
</dbReference>
<evidence type="ECO:0000313" key="17">
    <source>
        <dbReference type="EMBL" id="RIJ07905.1"/>
    </source>
</evidence>
<evidence type="ECO:0000256" key="12">
    <source>
        <dbReference type="PIRSR" id="PIRSR001400-1"/>
    </source>
</evidence>
<dbReference type="AlphaFoldDB" id="A0A399PP34"/>